<feature type="transmembrane region" description="Helical" evidence="7">
    <location>
        <begin position="470"/>
        <end position="491"/>
    </location>
</feature>
<dbReference type="InterPro" id="IPR008266">
    <property type="entry name" value="Tyr_kinase_AS"/>
</dbReference>
<dbReference type="Pfam" id="PF07833">
    <property type="entry name" value="Cu_amine_oxidN1"/>
    <property type="match status" value="1"/>
</dbReference>
<dbReference type="RefSeq" id="WP_188039437.1">
    <property type="nucleotide sequence ID" value="NZ_JACVHF010000005.1"/>
</dbReference>
<organism evidence="9 10">
    <name type="scientific">Heliobacterium chlorum</name>
    <dbReference type="NCBI Taxonomy" id="2698"/>
    <lineage>
        <taxon>Bacteria</taxon>
        <taxon>Bacillati</taxon>
        <taxon>Bacillota</taxon>
        <taxon>Clostridia</taxon>
        <taxon>Eubacteriales</taxon>
        <taxon>Heliobacteriaceae</taxon>
        <taxon>Heliobacterium</taxon>
    </lineage>
</organism>
<feature type="binding site" evidence="5">
    <location>
        <position position="75"/>
    </location>
    <ligand>
        <name>ATP</name>
        <dbReference type="ChEBI" id="CHEBI:30616"/>
    </ligand>
</feature>
<dbReference type="InterPro" id="IPR012854">
    <property type="entry name" value="Cu_amine_oxidase-like_N"/>
</dbReference>
<feature type="region of interest" description="Disordered" evidence="6">
    <location>
        <begin position="496"/>
        <end position="527"/>
    </location>
</feature>
<dbReference type="PROSITE" id="PS00107">
    <property type="entry name" value="PROTEIN_KINASE_ATP"/>
    <property type="match status" value="1"/>
</dbReference>
<evidence type="ECO:0000256" key="6">
    <source>
        <dbReference type="SAM" id="MobiDB-lite"/>
    </source>
</evidence>
<evidence type="ECO:0000313" key="10">
    <source>
        <dbReference type="Proteomes" id="UP000617402"/>
    </source>
</evidence>
<dbReference type="SUPFAM" id="SSF55383">
    <property type="entry name" value="Copper amine oxidase, domain N"/>
    <property type="match status" value="1"/>
</dbReference>
<keyword evidence="7" id="KW-0472">Membrane</keyword>
<keyword evidence="3 9" id="KW-0418">Kinase</keyword>
<evidence type="ECO:0000256" key="3">
    <source>
        <dbReference type="ARBA" id="ARBA00022777"/>
    </source>
</evidence>
<accession>A0ABR7T0K3</accession>
<feature type="domain" description="Protein kinase" evidence="8">
    <location>
        <begin position="46"/>
        <end position="317"/>
    </location>
</feature>
<evidence type="ECO:0000256" key="4">
    <source>
        <dbReference type="ARBA" id="ARBA00022840"/>
    </source>
</evidence>
<dbReference type="InterPro" id="IPR036582">
    <property type="entry name" value="Mao_N_sf"/>
</dbReference>
<keyword evidence="10" id="KW-1185">Reference proteome</keyword>
<keyword evidence="7" id="KW-1133">Transmembrane helix</keyword>
<dbReference type="PANTHER" id="PTHR43289">
    <property type="entry name" value="MITOGEN-ACTIVATED PROTEIN KINASE KINASE KINASE 20-RELATED"/>
    <property type="match status" value="1"/>
</dbReference>
<dbReference type="Gene3D" id="3.30.457.10">
    <property type="entry name" value="Copper amine oxidase-like, N-terminal domain"/>
    <property type="match status" value="2"/>
</dbReference>
<keyword evidence="2 5" id="KW-0547">Nucleotide-binding</keyword>
<dbReference type="Gene3D" id="2.30.30.380">
    <property type="entry name" value="Zn-finger domain of Sec23/24"/>
    <property type="match status" value="1"/>
</dbReference>
<evidence type="ECO:0000256" key="7">
    <source>
        <dbReference type="SAM" id="Phobius"/>
    </source>
</evidence>
<proteinExistence type="predicted"/>
<protein>
    <submittedName>
        <fullName evidence="9">Protein kinase</fullName>
    </submittedName>
</protein>
<dbReference type="InterPro" id="IPR011009">
    <property type="entry name" value="Kinase-like_dom_sf"/>
</dbReference>
<evidence type="ECO:0000256" key="2">
    <source>
        <dbReference type="ARBA" id="ARBA00022741"/>
    </source>
</evidence>
<reference evidence="9 10" key="1">
    <citation type="submission" date="2020-07" db="EMBL/GenBank/DDBJ databases">
        <title>Draft whole-genome sequence of Heliobacterium chlorum DSM 3682, type strain.</title>
        <authorList>
            <person name="Kyndt J.A."/>
            <person name="Meyer T.E."/>
            <person name="Imhoff J.F."/>
        </authorList>
    </citation>
    <scope>NUCLEOTIDE SEQUENCE [LARGE SCALE GENOMIC DNA]</scope>
    <source>
        <strain evidence="9 10">DSM 3682</strain>
    </source>
</reference>
<keyword evidence="1" id="KW-0808">Transferase</keyword>
<keyword evidence="7" id="KW-0812">Transmembrane</keyword>
<evidence type="ECO:0000256" key="1">
    <source>
        <dbReference type="ARBA" id="ARBA00022679"/>
    </source>
</evidence>
<dbReference type="Pfam" id="PF00069">
    <property type="entry name" value="Pkinase"/>
    <property type="match status" value="1"/>
</dbReference>
<dbReference type="GO" id="GO:0016301">
    <property type="term" value="F:kinase activity"/>
    <property type="evidence" value="ECO:0007669"/>
    <property type="project" value="UniProtKB-KW"/>
</dbReference>
<dbReference type="Gene3D" id="1.10.510.10">
    <property type="entry name" value="Transferase(Phosphotransferase) domain 1"/>
    <property type="match status" value="1"/>
</dbReference>
<dbReference type="Gene3D" id="3.30.200.20">
    <property type="entry name" value="Phosphorylase Kinase, domain 1"/>
    <property type="match status" value="1"/>
</dbReference>
<keyword evidence="4 5" id="KW-0067">ATP-binding</keyword>
<dbReference type="PROSITE" id="PS50011">
    <property type="entry name" value="PROTEIN_KINASE_DOM"/>
    <property type="match status" value="1"/>
</dbReference>
<dbReference type="SUPFAM" id="SSF56112">
    <property type="entry name" value="Protein kinase-like (PK-like)"/>
    <property type="match status" value="1"/>
</dbReference>
<dbReference type="PANTHER" id="PTHR43289:SF34">
    <property type="entry name" value="SERINE_THREONINE-PROTEIN KINASE YBDM-RELATED"/>
    <property type="match status" value="1"/>
</dbReference>
<dbReference type="Proteomes" id="UP000617402">
    <property type="component" value="Unassembled WGS sequence"/>
</dbReference>
<dbReference type="PROSITE" id="PS00109">
    <property type="entry name" value="PROTEIN_KINASE_TYR"/>
    <property type="match status" value="1"/>
</dbReference>
<evidence type="ECO:0000256" key="5">
    <source>
        <dbReference type="PROSITE-ProRule" id="PRU10141"/>
    </source>
</evidence>
<evidence type="ECO:0000259" key="8">
    <source>
        <dbReference type="PROSITE" id="PS50011"/>
    </source>
</evidence>
<dbReference type="EMBL" id="JACVHF010000005">
    <property type="protein sequence ID" value="MBC9784323.1"/>
    <property type="molecule type" value="Genomic_DNA"/>
</dbReference>
<name>A0ABR7T0K3_HELCL</name>
<sequence length="657" mass="71806">MWEELCMGCMGQKGEAAVCPSCSYEEGAAVILPHQLPSRTFLKNRYVIGRVLGHGGFGITYLAWDTTLNTRVAIKEYFPRELTTRSYGNLTVFIYTGNARNQYLYGLDKFLEEARALARFAHHPGIVAIQDFYQENETAYMVMQYMEGMTLKEYLDSVGRIPYDTALSILMPVMDAIREVHAAGMLHRDISPDNIYITKMKQVKILDFGAARYALGDFTQNISILLKPGFSPEEQYRSRGHQGPWTDIYSLTATLYMAITGIIPPAAIDRLHADLLQAPSQLGVTIQREFEWALLKGLSVKAENRYQSVKEFQMALAGSNLVLDDRIITCAHCGAQNRVSSNTSIENMACSQCYQPFRSVAPGGTTNHYAVPQAAFMPSGAPGSVPVAMPNITPSSMPGFNLGSPSSASPRNISAGIPGAIPYAVPESAPSPISGNAPGVSSVNGINPSMVASDSGGTTIIQFNSNNKTLMKIAAGAVAAILIVVGLAIYVKEPSKKEPPGNTNITTSSSTTTKHTDPPQTPSFEPQTADLTFKIGEKVFYKNYKKYTTDVAPYIRNGIIYVTVRVLAETSGVQVDWDPDTQTASFLRDNTRYLVRPGVPKLMGDNGIAIPMEGAPELKDGRIMIPINWIAKVAQGKMEYDETTQNVTITREPNKKQ</sequence>
<evidence type="ECO:0000313" key="9">
    <source>
        <dbReference type="EMBL" id="MBC9784323.1"/>
    </source>
</evidence>
<dbReference type="InterPro" id="IPR000719">
    <property type="entry name" value="Prot_kinase_dom"/>
</dbReference>
<comment type="caution">
    <text evidence="9">The sequence shown here is derived from an EMBL/GenBank/DDBJ whole genome shotgun (WGS) entry which is preliminary data.</text>
</comment>
<gene>
    <name evidence="9" type="ORF">H1S01_07335</name>
</gene>
<dbReference type="CDD" id="cd14014">
    <property type="entry name" value="STKc_PknB_like"/>
    <property type="match status" value="1"/>
</dbReference>
<dbReference type="InterPro" id="IPR017441">
    <property type="entry name" value="Protein_kinase_ATP_BS"/>
</dbReference>